<keyword evidence="2" id="KW-1185">Reference proteome</keyword>
<dbReference type="RefSeq" id="WP_186946423.1">
    <property type="nucleotide sequence ID" value="NZ_JACOGF010000003.1"/>
</dbReference>
<organism evidence="1 2">
    <name type="scientific">Undibacterium hunanense</name>
    <dbReference type="NCBI Taxonomy" id="2762292"/>
    <lineage>
        <taxon>Bacteria</taxon>
        <taxon>Pseudomonadati</taxon>
        <taxon>Pseudomonadota</taxon>
        <taxon>Betaproteobacteria</taxon>
        <taxon>Burkholderiales</taxon>
        <taxon>Oxalobacteraceae</taxon>
        <taxon>Undibacterium</taxon>
    </lineage>
</organism>
<keyword evidence="1" id="KW-0808">Transferase</keyword>
<evidence type="ECO:0000313" key="2">
    <source>
        <dbReference type="Proteomes" id="UP000650424"/>
    </source>
</evidence>
<dbReference type="Proteomes" id="UP000650424">
    <property type="component" value="Unassembled WGS sequence"/>
</dbReference>
<protein>
    <submittedName>
        <fullName evidence="1">Histidine kinase</fullName>
    </submittedName>
</protein>
<sequence>MKKQKIQQKIKPIMLAISTVAILASGTLPFTVSVISPAQAASSKLGDLGKFRIIAQDTSALIEKGDLAAAKTRIKDLELSWDEAEAGLKPRAAADWHVIDKSIDKALAALRASNPNPASCKQSIRDLLNEFDKANAATAK</sequence>
<gene>
    <name evidence="1" type="ORF">H8L32_06780</name>
</gene>
<name>A0ABR6ZNL1_9BURK</name>
<comment type="caution">
    <text evidence="1">The sequence shown here is derived from an EMBL/GenBank/DDBJ whole genome shotgun (WGS) entry which is preliminary data.</text>
</comment>
<accession>A0ABR6ZNL1</accession>
<dbReference type="EMBL" id="JACOGF010000003">
    <property type="protein sequence ID" value="MBC3917174.1"/>
    <property type="molecule type" value="Genomic_DNA"/>
</dbReference>
<dbReference type="GO" id="GO:0016301">
    <property type="term" value="F:kinase activity"/>
    <property type="evidence" value="ECO:0007669"/>
    <property type="project" value="UniProtKB-KW"/>
</dbReference>
<proteinExistence type="predicted"/>
<keyword evidence="1" id="KW-0418">Kinase</keyword>
<evidence type="ECO:0000313" key="1">
    <source>
        <dbReference type="EMBL" id="MBC3917174.1"/>
    </source>
</evidence>
<reference evidence="1 2" key="1">
    <citation type="submission" date="2020-08" db="EMBL/GenBank/DDBJ databases">
        <title>Novel species isolated from subtropical streams in China.</title>
        <authorList>
            <person name="Lu H."/>
        </authorList>
    </citation>
    <scope>NUCLEOTIDE SEQUENCE [LARGE SCALE GENOMIC DNA]</scope>
    <source>
        <strain evidence="1 2">CY18W</strain>
    </source>
</reference>